<sequence>MKQLRITEIGKNAVTANEPMLILFNQTATEEIRKVAVIHEELDKNQPFAIKKGDKILFGEQEYQVEEVGELANSSLAELGHVTIVFHLPTNEHHLPNSIYLLPSEVPEINVGTIITFQSEG</sequence>
<dbReference type="GO" id="GO:0005737">
    <property type="term" value="C:cytoplasm"/>
    <property type="evidence" value="ECO:0007669"/>
    <property type="project" value="InterPro"/>
</dbReference>
<dbReference type="GO" id="GO:0008982">
    <property type="term" value="F:protein-N(PI)-phosphohistidine-sugar phosphotransferase activity"/>
    <property type="evidence" value="ECO:0007669"/>
    <property type="project" value="InterPro"/>
</dbReference>
<dbReference type="Proteomes" id="UP000287605">
    <property type="component" value="Unassembled WGS sequence"/>
</dbReference>
<dbReference type="PANTHER" id="PTHR40398">
    <property type="entry name" value="PTS SYSTEM GLUCITOL/SORBITOL-SPECIFIC EIIA COMPONENT"/>
    <property type="match status" value="1"/>
</dbReference>
<keyword evidence="3" id="KW-1185">Reference proteome</keyword>
<evidence type="ECO:0000313" key="2">
    <source>
        <dbReference type="EMBL" id="RSU08893.1"/>
    </source>
</evidence>
<evidence type="ECO:0008006" key="4">
    <source>
        <dbReference type="Google" id="ProtNLM"/>
    </source>
</evidence>
<accession>A0A430ALT6</accession>
<evidence type="ECO:0000313" key="3">
    <source>
        <dbReference type="Proteomes" id="UP000287605"/>
    </source>
</evidence>
<dbReference type="AlphaFoldDB" id="A0A430ALT6"/>
<protein>
    <recommendedName>
        <fullName evidence="4">PTS sorbitol transporter subunit IIA</fullName>
    </recommendedName>
</protein>
<organism evidence="2 3">
    <name type="scientific">Vagococcus elongatus</name>
    <dbReference type="NCBI Taxonomy" id="180344"/>
    <lineage>
        <taxon>Bacteria</taxon>
        <taxon>Bacillati</taxon>
        <taxon>Bacillota</taxon>
        <taxon>Bacilli</taxon>
        <taxon>Lactobacillales</taxon>
        <taxon>Enterococcaceae</taxon>
        <taxon>Vagococcus</taxon>
    </lineage>
</organism>
<evidence type="ECO:0000256" key="1">
    <source>
        <dbReference type="PROSITE-ProRule" id="PRU00420"/>
    </source>
</evidence>
<comment type="caution">
    <text evidence="2">The sequence shown here is derived from an EMBL/GenBank/DDBJ whole genome shotgun (WGS) entry which is preliminary data.</text>
</comment>
<dbReference type="PROSITE" id="PS51097">
    <property type="entry name" value="PTS_EIIA_TYPE_5"/>
    <property type="match status" value="1"/>
</dbReference>
<dbReference type="RefSeq" id="WP_126810130.1">
    <property type="nucleotide sequence ID" value="NZ_NGKA01000032.1"/>
</dbReference>
<name>A0A430ALT6_9ENTE</name>
<dbReference type="SUPFAM" id="SSF141530">
    <property type="entry name" value="PTSIIA/GutA-like"/>
    <property type="match status" value="1"/>
</dbReference>
<dbReference type="Gene3D" id="2.40.33.40">
    <property type="entry name" value="Phosphotransferase system, glucitol/sorbitol-specific IIA component"/>
    <property type="match status" value="1"/>
</dbReference>
<dbReference type="OrthoDB" id="7065254at2"/>
<dbReference type="PANTHER" id="PTHR40398:SF1">
    <property type="entry name" value="PTS SYSTEM GLUCITOL_SORBITOL-SPECIFIC EIIA COMPONENT"/>
    <property type="match status" value="1"/>
</dbReference>
<dbReference type="Pfam" id="PF03829">
    <property type="entry name" value="PTSIIA_gutA"/>
    <property type="match status" value="1"/>
</dbReference>
<feature type="modified residue" description="Phosphohistidine; by HPr" evidence="1">
    <location>
        <position position="39"/>
    </location>
</feature>
<dbReference type="GO" id="GO:0016301">
    <property type="term" value="F:kinase activity"/>
    <property type="evidence" value="ECO:0007669"/>
    <property type="project" value="TreeGrafter"/>
</dbReference>
<proteinExistence type="predicted"/>
<dbReference type="EMBL" id="NGKA01000032">
    <property type="protein sequence ID" value="RSU08893.1"/>
    <property type="molecule type" value="Genomic_DNA"/>
</dbReference>
<reference evidence="2 3" key="1">
    <citation type="submission" date="2017-05" db="EMBL/GenBank/DDBJ databases">
        <title>Vagococcus spp. assemblies.</title>
        <authorList>
            <person name="Gulvik C.A."/>
        </authorList>
    </citation>
    <scope>NUCLEOTIDE SEQUENCE [LARGE SCALE GENOMIC DNA]</scope>
    <source>
        <strain evidence="2 3">CCUG 51432</strain>
    </source>
</reference>
<gene>
    <name evidence="2" type="ORF">CBF29_12950</name>
</gene>
<dbReference type="InterPro" id="IPR036665">
    <property type="entry name" value="PTS_IIA_glucitol/sorbitol_sf"/>
</dbReference>
<dbReference type="GO" id="GO:0009401">
    <property type="term" value="P:phosphoenolpyruvate-dependent sugar phosphotransferase system"/>
    <property type="evidence" value="ECO:0007669"/>
    <property type="project" value="InterPro"/>
</dbReference>
<dbReference type="InterPro" id="IPR004716">
    <property type="entry name" value="PTS_IIA_glucitol/sorbitol-sp"/>
</dbReference>